<reference evidence="3 4" key="1">
    <citation type="submission" date="2023-08" db="EMBL/GenBank/DDBJ databases">
        <authorList>
            <person name="Palmer J.M."/>
        </authorList>
    </citation>
    <scope>NUCLEOTIDE SEQUENCE [LARGE SCALE GENOMIC DNA]</scope>
    <source>
        <strain evidence="3 4">TWF481</strain>
    </source>
</reference>
<organism evidence="3 4">
    <name type="scientific">Arthrobotrys musiformis</name>
    <dbReference type="NCBI Taxonomy" id="47236"/>
    <lineage>
        <taxon>Eukaryota</taxon>
        <taxon>Fungi</taxon>
        <taxon>Dikarya</taxon>
        <taxon>Ascomycota</taxon>
        <taxon>Pezizomycotina</taxon>
        <taxon>Orbiliomycetes</taxon>
        <taxon>Orbiliales</taxon>
        <taxon>Orbiliaceae</taxon>
        <taxon>Arthrobotrys</taxon>
    </lineage>
</organism>
<dbReference type="Proteomes" id="UP001370758">
    <property type="component" value="Unassembled WGS sequence"/>
</dbReference>
<comment type="caution">
    <text evidence="3">The sequence shown here is derived from an EMBL/GenBank/DDBJ whole genome shotgun (WGS) entry which is preliminary data.</text>
</comment>
<feature type="region of interest" description="Disordered" evidence="2">
    <location>
        <begin position="170"/>
        <end position="196"/>
    </location>
</feature>
<protein>
    <submittedName>
        <fullName evidence="3">Uncharacterized protein</fullName>
    </submittedName>
</protein>
<gene>
    <name evidence="3" type="ORF">TWF481_010218</name>
</gene>
<feature type="compositionally biased region" description="Polar residues" evidence="2">
    <location>
        <begin position="176"/>
        <end position="187"/>
    </location>
</feature>
<evidence type="ECO:0000313" key="4">
    <source>
        <dbReference type="Proteomes" id="UP001370758"/>
    </source>
</evidence>
<evidence type="ECO:0000313" key="3">
    <source>
        <dbReference type="EMBL" id="KAK6499861.1"/>
    </source>
</evidence>
<dbReference type="AlphaFoldDB" id="A0AAV9W202"/>
<sequence>MAFCAIARHGSVDLAYTQQNSANIVPQYSSRFEFGMKRRQYHPFTQDKLLKLQEGPHVSDVSPVSKRPRTCSGHASKLKERETALEDEDAIEDLKAKLASSEIEAAELESELQTSTAMGDVAIPIRLRAMKDYLLSCLGEKEGTVGNSPKLSPNARAFWSSQWQTQPGIMTKGFSRPQNQGKGTVRNSGDKSAHSAVVEEDSQVVCGMEGDAYDSANECFKILYRKDPRFYLDSPGYQRLGNIHCVAKYRLNTKVKSDKTSFPVLASHCLQQMEKMLDEPSPPPEATVYDLEVNVTAVIF</sequence>
<evidence type="ECO:0000256" key="2">
    <source>
        <dbReference type="SAM" id="MobiDB-lite"/>
    </source>
</evidence>
<accession>A0AAV9W202</accession>
<keyword evidence="1" id="KW-0175">Coiled coil</keyword>
<proteinExistence type="predicted"/>
<name>A0AAV9W202_9PEZI</name>
<keyword evidence="4" id="KW-1185">Reference proteome</keyword>
<evidence type="ECO:0000256" key="1">
    <source>
        <dbReference type="SAM" id="Coils"/>
    </source>
</evidence>
<feature type="coiled-coil region" evidence="1">
    <location>
        <begin position="84"/>
        <end position="118"/>
    </location>
</feature>
<dbReference type="EMBL" id="JAVHJL010000007">
    <property type="protein sequence ID" value="KAK6499861.1"/>
    <property type="molecule type" value="Genomic_DNA"/>
</dbReference>